<organism evidence="1 2">
    <name type="scientific">Marinomonas profundimaris</name>
    <dbReference type="NCBI Taxonomy" id="1208321"/>
    <lineage>
        <taxon>Bacteria</taxon>
        <taxon>Pseudomonadati</taxon>
        <taxon>Pseudomonadota</taxon>
        <taxon>Gammaproteobacteria</taxon>
        <taxon>Oceanospirillales</taxon>
        <taxon>Oceanospirillaceae</taxon>
        <taxon>Marinomonas</taxon>
    </lineage>
</organism>
<dbReference type="OrthoDB" id="9801478at2"/>
<dbReference type="eggNOG" id="ENOG5030456">
    <property type="taxonomic scope" value="Bacteria"/>
</dbReference>
<dbReference type="RefSeq" id="WP_024024652.1">
    <property type="nucleotide sequence ID" value="NZ_AYOZ01000034.1"/>
</dbReference>
<proteinExistence type="predicted"/>
<dbReference type="EMBL" id="AYOZ01000034">
    <property type="protein sequence ID" value="ETI59242.1"/>
    <property type="molecule type" value="Genomic_DNA"/>
</dbReference>
<dbReference type="Pfam" id="PF14103">
    <property type="entry name" value="DUF4276"/>
    <property type="match status" value="1"/>
</dbReference>
<evidence type="ECO:0000313" key="1">
    <source>
        <dbReference type="EMBL" id="ETI59242.1"/>
    </source>
</evidence>
<protein>
    <recommendedName>
        <fullName evidence="3">DUF4276 family protein</fullName>
    </recommendedName>
</protein>
<comment type="caution">
    <text evidence="1">The sequence shown here is derived from an EMBL/GenBank/DDBJ whole genome shotgun (WGS) entry which is preliminary data.</text>
</comment>
<accession>W1RQV3</accession>
<dbReference type="Proteomes" id="UP000018857">
    <property type="component" value="Unassembled WGS sequence"/>
</dbReference>
<evidence type="ECO:0000313" key="2">
    <source>
        <dbReference type="Proteomes" id="UP000018857"/>
    </source>
</evidence>
<dbReference type="STRING" id="1208321.D104_12965"/>
<dbReference type="PATRIC" id="fig|1208321.3.peg.2579"/>
<gene>
    <name evidence="1" type="ORF">D104_12965</name>
</gene>
<evidence type="ECO:0008006" key="3">
    <source>
        <dbReference type="Google" id="ProtNLM"/>
    </source>
</evidence>
<dbReference type="AlphaFoldDB" id="W1RQV3"/>
<reference evidence="1 2" key="1">
    <citation type="journal article" date="2014" name="Genome Announc.">
        <title>Draft Genome Sequence of Marinomonas sp. Strain D104, a Polycyclic Aromatic Hydrocarbon-Degrading Bacterium from the Deep-Sea Sediment of the Arctic Ocean.</title>
        <authorList>
            <person name="Dong C."/>
            <person name="Bai X."/>
            <person name="Lai Q."/>
            <person name="Xie Y."/>
            <person name="Chen X."/>
            <person name="Shao Z."/>
        </authorList>
    </citation>
    <scope>NUCLEOTIDE SEQUENCE [LARGE SCALE GENOMIC DNA]</scope>
    <source>
        <strain evidence="1 2">D104</strain>
    </source>
</reference>
<sequence>MVRIGISVEGPTEERFVKMVLGQYLATKGIYMTPISMGGDVNVERAKSELKKIANNFDFVTTLYDFYGFKKRLGSETKEELEQRLMDSVHEGVKPKLIPYIQMYEFEGLLFSCPESMARGLNDSDVQQWCQGVLTEFGGNPETINNSVETAPSKRLLSHTKYRKTTHGPNIAEEIGIPKIREMCLGFHEWLCKIESLVE</sequence>
<dbReference type="InterPro" id="IPR025455">
    <property type="entry name" value="DUF4276"/>
</dbReference>
<keyword evidence="2" id="KW-1185">Reference proteome</keyword>
<name>W1RQV3_9GAMM</name>